<evidence type="ECO:0000313" key="5">
    <source>
        <dbReference type="Proteomes" id="UP001501638"/>
    </source>
</evidence>
<keyword evidence="2" id="KW-0808">Transferase</keyword>
<dbReference type="Proteomes" id="UP001501638">
    <property type="component" value="Unassembled WGS sequence"/>
</dbReference>
<comment type="similarity">
    <text evidence="1">Belongs to the P-Pant transferase superfamily. Gsp/Sfp/HetI/AcpT family.</text>
</comment>
<feature type="domain" description="4'-phosphopantetheinyl transferase" evidence="3">
    <location>
        <begin position="85"/>
        <end position="146"/>
    </location>
</feature>
<sequence length="219" mass="22483">MRGVPDDTARTVTVVWGNASRGERYAAHRALIRAAADTTGGRAGAIRLRHRPDGRPFLTGAASGLRVSISHSRGVFAVALSASLPVGVDVETVRPVPAEALARRWLDASAAEAVALAPLAGREETFFHLWTQKEAAGKAHGSGLRHGGLTRTVAAPAAGELGGAPEPGRLSLTALPGAPHTRCGTAPVGSGRYILAVAVLAPPADPVGVEVRTATDRQP</sequence>
<dbReference type="Pfam" id="PF01648">
    <property type="entry name" value="ACPS"/>
    <property type="match status" value="1"/>
</dbReference>
<evidence type="ECO:0000259" key="3">
    <source>
        <dbReference type="Pfam" id="PF01648"/>
    </source>
</evidence>
<evidence type="ECO:0000256" key="2">
    <source>
        <dbReference type="ARBA" id="ARBA00022679"/>
    </source>
</evidence>
<evidence type="ECO:0000256" key="1">
    <source>
        <dbReference type="ARBA" id="ARBA00010990"/>
    </source>
</evidence>
<dbReference type="InterPro" id="IPR037143">
    <property type="entry name" value="4-PPantetheinyl_Trfase_dom_sf"/>
</dbReference>
<dbReference type="PANTHER" id="PTHR12215">
    <property type="entry name" value="PHOSPHOPANTETHEINE TRANSFERASE"/>
    <property type="match status" value="1"/>
</dbReference>
<dbReference type="SUPFAM" id="SSF56214">
    <property type="entry name" value="4'-phosphopantetheinyl transferase"/>
    <property type="match status" value="2"/>
</dbReference>
<gene>
    <name evidence="4" type="ORF">GCM10010405_05090</name>
</gene>
<organism evidence="4 5">
    <name type="scientific">Streptomyces macrosporus</name>
    <dbReference type="NCBI Taxonomy" id="44032"/>
    <lineage>
        <taxon>Bacteria</taxon>
        <taxon>Bacillati</taxon>
        <taxon>Actinomycetota</taxon>
        <taxon>Actinomycetes</taxon>
        <taxon>Kitasatosporales</taxon>
        <taxon>Streptomycetaceae</taxon>
        <taxon>Streptomyces</taxon>
    </lineage>
</organism>
<dbReference type="InterPro" id="IPR008278">
    <property type="entry name" value="4-PPantetheinyl_Trfase_dom"/>
</dbReference>
<dbReference type="EMBL" id="BAAASZ010000005">
    <property type="protein sequence ID" value="GAA2425555.1"/>
    <property type="molecule type" value="Genomic_DNA"/>
</dbReference>
<proteinExistence type="inferred from homology"/>
<reference evidence="4 5" key="1">
    <citation type="journal article" date="2019" name="Int. J. Syst. Evol. Microbiol.">
        <title>The Global Catalogue of Microorganisms (GCM) 10K type strain sequencing project: providing services to taxonomists for standard genome sequencing and annotation.</title>
        <authorList>
            <consortium name="The Broad Institute Genomics Platform"/>
            <consortium name="The Broad Institute Genome Sequencing Center for Infectious Disease"/>
            <person name="Wu L."/>
            <person name="Ma J."/>
        </authorList>
    </citation>
    <scope>NUCLEOTIDE SEQUENCE [LARGE SCALE GENOMIC DNA]</scope>
    <source>
        <strain evidence="4 5">JCM 6305</strain>
    </source>
</reference>
<keyword evidence="5" id="KW-1185">Reference proteome</keyword>
<comment type="caution">
    <text evidence="4">The sequence shown here is derived from an EMBL/GenBank/DDBJ whole genome shotgun (WGS) entry which is preliminary data.</text>
</comment>
<protein>
    <recommendedName>
        <fullName evidence="3">4'-phosphopantetheinyl transferase domain-containing protein</fullName>
    </recommendedName>
</protein>
<dbReference type="Gene3D" id="3.90.470.20">
    <property type="entry name" value="4'-phosphopantetheinyl transferase domain"/>
    <property type="match status" value="1"/>
</dbReference>
<evidence type="ECO:0000313" key="4">
    <source>
        <dbReference type="EMBL" id="GAA2425555.1"/>
    </source>
</evidence>
<dbReference type="InterPro" id="IPR050559">
    <property type="entry name" value="P-Pant_transferase_sf"/>
</dbReference>
<accession>A0ABN3JCF6</accession>
<dbReference type="PANTHER" id="PTHR12215:SF10">
    <property type="entry name" value="L-AMINOADIPATE-SEMIALDEHYDE DEHYDROGENASE-PHOSPHOPANTETHEINYL TRANSFERASE"/>
    <property type="match status" value="1"/>
</dbReference>
<name>A0ABN3JCF6_9ACTN</name>